<name>A0A9D3LNP7_ANGAN</name>
<gene>
    <name evidence="1" type="ORF">ANANG_G00281930</name>
</gene>
<protein>
    <submittedName>
        <fullName evidence="1">Uncharacterized protein</fullName>
    </submittedName>
</protein>
<proteinExistence type="predicted"/>
<reference evidence="1" key="1">
    <citation type="submission" date="2021-01" db="EMBL/GenBank/DDBJ databases">
        <title>A chromosome-scale assembly of European eel, Anguilla anguilla.</title>
        <authorList>
            <person name="Henkel C."/>
            <person name="Jong-Raadsen S.A."/>
            <person name="Dufour S."/>
            <person name="Weltzien F.-A."/>
            <person name="Palstra A.P."/>
            <person name="Pelster B."/>
            <person name="Spaink H.P."/>
            <person name="Van Den Thillart G.E."/>
            <person name="Jansen H."/>
            <person name="Zahm M."/>
            <person name="Klopp C."/>
            <person name="Cedric C."/>
            <person name="Louis A."/>
            <person name="Berthelot C."/>
            <person name="Parey E."/>
            <person name="Roest Crollius H."/>
            <person name="Montfort J."/>
            <person name="Robinson-Rechavi M."/>
            <person name="Bucao C."/>
            <person name="Bouchez O."/>
            <person name="Gislard M."/>
            <person name="Lluch J."/>
            <person name="Milhes M."/>
            <person name="Lampietro C."/>
            <person name="Lopez Roques C."/>
            <person name="Donnadieu C."/>
            <person name="Braasch I."/>
            <person name="Desvignes T."/>
            <person name="Postlethwait J."/>
            <person name="Bobe J."/>
            <person name="Guiguen Y."/>
            <person name="Dirks R."/>
        </authorList>
    </citation>
    <scope>NUCLEOTIDE SEQUENCE</scope>
    <source>
        <strain evidence="1">Tag_6206</strain>
        <tissue evidence="1">Liver</tissue>
    </source>
</reference>
<evidence type="ECO:0000313" key="2">
    <source>
        <dbReference type="Proteomes" id="UP001044222"/>
    </source>
</evidence>
<accession>A0A9D3LNP7</accession>
<organism evidence="1 2">
    <name type="scientific">Anguilla anguilla</name>
    <name type="common">European freshwater eel</name>
    <name type="synonym">Muraena anguilla</name>
    <dbReference type="NCBI Taxonomy" id="7936"/>
    <lineage>
        <taxon>Eukaryota</taxon>
        <taxon>Metazoa</taxon>
        <taxon>Chordata</taxon>
        <taxon>Craniata</taxon>
        <taxon>Vertebrata</taxon>
        <taxon>Euteleostomi</taxon>
        <taxon>Actinopterygii</taxon>
        <taxon>Neopterygii</taxon>
        <taxon>Teleostei</taxon>
        <taxon>Anguilliformes</taxon>
        <taxon>Anguillidae</taxon>
        <taxon>Anguilla</taxon>
    </lineage>
</organism>
<comment type="caution">
    <text evidence="1">The sequence shown here is derived from an EMBL/GenBank/DDBJ whole genome shotgun (WGS) entry which is preliminary data.</text>
</comment>
<keyword evidence="2" id="KW-1185">Reference proteome</keyword>
<dbReference type="Proteomes" id="UP001044222">
    <property type="component" value="Chromosome 16"/>
</dbReference>
<evidence type="ECO:0000313" key="1">
    <source>
        <dbReference type="EMBL" id="KAG5834001.1"/>
    </source>
</evidence>
<sequence>MVLSALKYLFAGSLHCWYIQTNNRALWHSERRGRAGFTMASTISLSVAFILSQITKQQKSPKIHQLKQVQNTETNFLRGKHHIMASPKDIRPLFRPGALIKLSCNCC</sequence>
<dbReference type="AlphaFoldDB" id="A0A9D3LNP7"/>
<dbReference type="EMBL" id="JAFIRN010000016">
    <property type="protein sequence ID" value="KAG5834001.1"/>
    <property type="molecule type" value="Genomic_DNA"/>
</dbReference>